<dbReference type="PROSITE" id="PS51898">
    <property type="entry name" value="TYR_RECOMBINASE"/>
    <property type="match status" value="1"/>
</dbReference>
<dbReference type="EMBL" id="JH603168">
    <property type="protein sequence ID" value="EIC23404.1"/>
    <property type="molecule type" value="Genomic_DNA"/>
</dbReference>
<dbReference type="InterPro" id="IPR002104">
    <property type="entry name" value="Integrase_catalytic"/>
</dbReference>
<reference evidence="13" key="1">
    <citation type="submission" date="2011-06" db="EMBL/GenBank/DDBJ databases">
        <authorList>
            <consortium name="US DOE Joint Genome Institute (JGI-PGF)"/>
            <person name="Lucas S."/>
            <person name="Han J."/>
            <person name="Lapidus A."/>
            <person name="Cheng J.-F."/>
            <person name="Goodwin L."/>
            <person name="Pitluck S."/>
            <person name="Peters L."/>
            <person name="Land M.L."/>
            <person name="Hauser L."/>
            <person name="Vogl K."/>
            <person name="Liu Z."/>
            <person name="Overmann J."/>
            <person name="Frigaard N.-U."/>
            <person name="Bryant D.A."/>
            <person name="Woyke T.J."/>
        </authorList>
    </citation>
    <scope>NUCLEOTIDE SEQUENCE [LARGE SCALE GENOMIC DNA]</scope>
    <source>
        <strain evidence="13">970</strain>
    </source>
</reference>
<dbReference type="Pfam" id="PF00589">
    <property type="entry name" value="Phage_integrase"/>
    <property type="match status" value="1"/>
</dbReference>
<dbReference type="Gene3D" id="1.10.150.130">
    <property type="match status" value="1"/>
</dbReference>
<comment type="subunit">
    <text evidence="8">Forms a cyclic heterotetrameric complex composed of two molecules of XerC and two molecules of XerD.</text>
</comment>
<evidence type="ECO:0000256" key="7">
    <source>
        <dbReference type="ARBA" id="ARBA00037721"/>
    </source>
</evidence>
<evidence type="ECO:0000256" key="4">
    <source>
        <dbReference type="ARBA" id="ARBA00022908"/>
    </source>
</evidence>
<dbReference type="GO" id="GO:0005737">
    <property type="term" value="C:cytoplasm"/>
    <property type="evidence" value="ECO:0007669"/>
    <property type="project" value="UniProtKB-SubCell"/>
</dbReference>
<dbReference type="RefSeq" id="WP_009147488.1">
    <property type="nucleotide sequence ID" value="NZ_CP121471.1"/>
</dbReference>
<comment type="subcellular location">
    <subcellularLocation>
        <location evidence="1">Cytoplasm</location>
    </subcellularLocation>
</comment>
<feature type="domain" description="Core-binding (CB)" evidence="11">
    <location>
        <begin position="151"/>
        <end position="234"/>
    </location>
</feature>
<dbReference type="PROSITE" id="PS51900">
    <property type="entry name" value="CB"/>
    <property type="match status" value="1"/>
</dbReference>
<dbReference type="PANTHER" id="PTHR30349:SF64">
    <property type="entry name" value="PROPHAGE INTEGRASE INTD-RELATED"/>
    <property type="match status" value="1"/>
</dbReference>
<evidence type="ECO:0000256" key="2">
    <source>
        <dbReference type="ARBA" id="ARBA00008857"/>
    </source>
</evidence>
<reference evidence="12 13" key="2">
    <citation type="submission" date="2011-11" db="EMBL/GenBank/DDBJ databases">
        <authorList>
            <consortium name="US DOE Joint Genome Institute"/>
            <person name="Lucas S."/>
            <person name="Han J."/>
            <person name="Lapidus A."/>
            <person name="Cheng J.-F."/>
            <person name="Goodwin L."/>
            <person name="Pitluck S."/>
            <person name="Peters L."/>
            <person name="Ovchinnikova G."/>
            <person name="Zhang X."/>
            <person name="Detter J.C."/>
            <person name="Han C."/>
            <person name="Tapia R."/>
            <person name="Land M."/>
            <person name="Hauser L."/>
            <person name="Kyrpides N."/>
            <person name="Ivanova N."/>
            <person name="Pagani I."/>
            <person name="Vogl K."/>
            <person name="Liu Z."/>
            <person name="Overmann J."/>
            <person name="Frigaard N.-U."/>
            <person name="Bryant D."/>
            <person name="Woyke T."/>
        </authorList>
    </citation>
    <scope>NUCLEOTIDE SEQUENCE [LARGE SCALE GENOMIC DNA]</scope>
    <source>
        <strain evidence="12 13">970</strain>
    </source>
</reference>
<dbReference type="NCBIfam" id="TIGR02249">
    <property type="entry name" value="integrase_gron"/>
    <property type="match status" value="1"/>
</dbReference>
<dbReference type="eggNOG" id="COG4974">
    <property type="taxonomic scope" value="Bacteria"/>
</dbReference>
<organism evidence="12 13">
    <name type="scientific">Thiorhodovibrio frisius</name>
    <dbReference type="NCBI Taxonomy" id="631362"/>
    <lineage>
        <taxon>Bacteria</taxon>
        <taxon>Pseudomonadati</taxon>
        <taxon>Pseudomonadota</taxon>
        <taxon>Gammaproteobacteria</taxon>
        <taxon>Chromatiales</taxon>
        <taxon>Chromatiaceae</taxon>
        <taxon>Thiorhodovibrio</taxon>
    </lineage>
</organism>
<evidence type="ECO:0000259" key="10">
    <source>
        <dbReference type="PROSITE" id="PS51898"/>
    </source>
</evidence>
<dbReference type="AlphaFoldDB" id="H8YY78"/>
<dbReference type="SUPFAM" id="SSF56349">
    <property type="entry name" value="DNA breaking-rejoining enzymes"/>
    <property type="match status" value="1"/>
</dbReference>
<dbReference type="Proteomes" id="UP000002964">
    <property type="component" value="Unassembled WGS sequence"/>
</dbReference>
<comment type="similarity">
    <text evidence="2">Belongs to the 'phage' integrase family.</text>
</comment>
<dbReference type="OrthoDB" id="9801717at2"/>
<evidence type="ECO:0000259" key="11">
    <source>
        <dbReference type="PROSITE" id="PS51900"/>
    </source>
</evidence>
<evidence type="ECO:0000313" key="12">
    <source>
        <dbReference type="EMBL" id="EIC23404.1"/>
    </source>
</evidence>
<dbReference type="STRING" id="631362.Thi970DRAFT_01068"/>
<evidence type="ECO:0000256" key="1">
    <source>
        <dbReference type="ARBA" id="ARBA00004496"/>
    </source>
</evidence>
<dbReference type="HOGENOM" id="CLU_027562_37_0_6"/>
<dbReference type="InterPro" id="IPR044068">
    <property type="entry name" value="CB"/>
</dbReference>
<feature type="domain" description="Tyr recombinase" evidence="10">
    <location>
        <begin position="252"/>
        <end position="468"/>
    </location>
</feature>
<dbReference type="InterPro" id="IPR011010">
    <property type="entry name" value="DNA_brk_join_enz"/>
</dbReference>
<dbReference type="CDD" id="cd01193">
    <property type="entry name" value="INT_IntI_C"/>
    <property type="match status" value="1"/>
</dbReference>
<proteinExistence type="inferred from homology"/>
<evidence type="ECO:0000256" key="5">
    <source>
        <dbReference type="ARBA" id="ARBA00023125"/>
    </source>
</evidence>
<evidence type="ECO:0000256" key="3">
    <source>
        <dbReference type="ARBA" id="ARBA00022490"/>
    </source>
</evidence>
<dbReference type="InterPro" id="IPR011946">
    <property type="entry name" value="Integrase_integron-type"/>
</dbReference>
<keyword evidence="3" id="KW-0963">Cytoplasm</keyword>
<evidence type="ECO:0000313" key="13">
    <source>
        <dbReference type="Proteomes" id="UP000002964"/>
    </source>
</evidence>
<dbReference type="GO" id="GO:0003677">
    <property type="term" value="F:DNA binding"/>
    <property type="evidence" value="ECO:0007669"/>
    <property type="project" value="UniProtKB-UniRule"/>
</dbReference>
<keyword evidence="6" id="KW-0233">DNA recombination</keyword>
<dbReference type="InterPro" id="IPR010998">
    <property type="entry name" value="Integrase_recombinase_N"/>
</dbReference>
<dbReference type="GO" id="GO:0015074">
    <property type="term" value="P:DNA integration"/>
    <property type="evidence" value="ECO:0007669"/>
    <property type="project" value="UniProtKB-KW"/>
</dbReference>
<keyword evidence="4" id="KW-0229">DNA integration</keyword>
<dbReference type="InterPro" id="IPR004107">
    <property type="entry name" value="Integrase_SAM-like_N"/>
</dbReference>
<dbReference type="PANTHER" id="PTHR30349">
    <property type="entry name" value="PHAGE INTEGRASE-RELATED"/>
    <property type="match status" value="1"/>
</dbReference>
<protein>
    <submittedName>
        <fullName evidence="12">Integron integrase</fullName>
    </submittedName>
</protein>
<accession>H8YY78</accession>
<comment type="function">
    <text evidence="7">Site-specific tyrosine recombinase, which acts by catalyzing the cutting and rejoining of the recombining DNA molecules. The XerC-XerD complex is essential to convert dimers of the bacterial chromosome into monomers to permit their segregation at cell division. It also contributes to the segregational stability of plasmids.</text>
</comment>
<dbReference type="Pfam" id="PF13495">
    <property type="entry name" value="Phage_int_SAM_4"/>
    <property type="match status" value="1"/>
</dbReference>
<evidence type="ECO:0000256" key="8">
    <source>
        <dbReference type="ARBA" id="ARBA00038613"/>
    </source>
</evidence>
<name>H8YY78_9GAMM</name>
<dbReference type="FunFam" id="1.10.443.10:FF:000007">
    <property type="entry name" value="Tyrosine recombinase XerC"/>
    <property type="match status" value="1"/>
</dbReference>
<dbReference type="InterPro" id="IPR050090">
    <property type="entry name" value="Tyrosine_recombinase_XerCD"/>
</dbReference>
<keyword evidence="5 9" id="KW-0238">DNA-binding</keyword>
<dbReference type="Gene3D" id="1.10.443.10">
    <property type="entry name" value="Intergrase catalytic core"/>
    <property type="match status" value="1"/>
</dbReference>
<sequence length="471" mass="53508">MPKPQATGPTAKDRFWDQFIARAVQAGVKENALRWLVRRAEAYLAAFPGKRLKQHKLDDVTGYLQQAGRLDRISDWQFVQIVDAIQNLLVTAKAPVAAEVDWDFWRASARTLEADHPTVARETPAFEESPVSGARLKEKRNATSALDQVREAHRPLLERMVGEIRRRHYSIRTEQSYEAWVCRFILFCDQRDPADVGAERIRAFLEDLAVRGNVSASTQNQALNALVFLYKQVLGRSLEELGDFARAKRPKRLPVVLERGEVARLLSGIEGVQHLMAALLYGTGMRLMECMRLRVQDIDFSYHQILVRDGKGQKDRLVPLPVRLEEPLREQLRKVRALHEQDLAAGHGEVFLPDALARKWPHAPKEWIWQYVFPSGRLSVDPRSGKTRRHHVHENSLQKAVKAAAQRAGITKKVNCHCLRHSFATHLLESGYDIRTLQELLGHADVSTTMIYTHVLNRGGQGVRSPLDGLL</sequence>
<gene>
    <name evidence="12" type="ORF">Thi970DRAFT_01068</name>
</gene>
<evidence type="ECO:0000256" key="6">
    <source>
        <dbReference type="ARBA" id="ARBA00023172"/>
    </source>
</evidence>
<dbReference type="InterPro" id="IPR013762">
    <property type="entry name" value="Integrase-like_cat_sf"/>
</dbReference>
<evidence type="ECO:0000256" key="9">
    <source>
        <dbReference type="PROSITE-ProRule" id="PRU01248"/>
    </source>
</evidence>
<keyword evidence="13" id="KW-1185">Reference proteome</keyword>
<dbReference type="GO" id="GO:0006310">
    <property type="term" value="P:DNA recombination"/>
    <property type="evidence" value="ECO:0007669"/>
    <property type="project" value="UniProtKB-KW"/>
</dbReference>